<evidence type="ECO:0008006" key="3">
    <source>
        <dbReference type="Google" id="ProtNLM"/>
    </source>
</evidence>
<accession>Q1JWM0</accession>
<comment type="caution">
    <text evidence="1">The sequence shown here is derived from an EMBL/GenBank/DDBJ whole genome shotgun (WGS) entry which is preliminary data.</text>
</comment>
<evidence type="ECO:0000313" key="2">
    <source>
        <dbReference type="Proteomes" id="UP000005695"/>
    </source>
</evidence>
<reference evidence="1" key="1">
    <citation type="submission" date="2006-05" db="EMBL/GenBank/DDBJ databases">
        <title>Annotation of the draft genome assembly of Desulfuromonas acetoxidans DSM 684.</title>
        <authorList>
            <consortium name="US DOE Joint Genome Institute (JGI-ORNL)"/>
            <person name="Larimer F."/>
            <person name="Land M."/>
            <person name="Hauser L."/>
        </authorList>
    </citation>
    <scope>NUCLEOTIDE SEQUENCE [LARGE SCALE GENOMIC DNA]</scope>
    <source>
        <strain evidence="1">DSM 684</strain>
    </source>
</reference>
<gene>
    <name evidence="1" type="ORF">Dace_0623</name>
</gene>
<protein>
    <recommendedName>
        <fullName evidence="3">Glyoxalase-like domain-containing protein</fullName>
    </recommendedName>
</protein>
<dbReference type="Proteomes" id="UP000005695">
    <property type="component" value="Unassembled WGS sequence"/>
</dbReference>
<sequence>MRQQVFFFSMADVNLLQGFVFNSRVGLSCRKKGGASQRLLCCRSELDHFFILTDNPKEAGDLLVSIGLSESFSRDHKGQGTSDRRFTFSNGMVELLYLRDRQEANNGPAQKTRFPERIQKENASPFGIILTRTSDSNSGMPFSGWKYQPDYFEPLNAFHVGDNSEILEEPLCVYIPFVGPVRRKEETGTFKSMSHVQLSVPLGEMSETLCVLQSTDRLQIELGSEHLVTLTLDHGRSGLSRDLRPDLPLVINW</sequence>
<name>Q1JWM0_DESA6</name>
<proteinExistence type="predicted"/>
<dbReference type="AlphaFoldDB" id="Q1JWM0"/>
<reference evidence="1" key="2">
    <citation type="submission" date="2006-05" db="EMBL/GenBank/DDBJ databases">
        <title>Sequencing of the draft genome and assembly of Desulfuromonas acetoxidans DSM 684.</title>
        <authorList>
            <consortium name="US DOE Joint Genome Institute (JGI-PGF)"/>
            <person name="Copeland A."/>
            <person name="Lucas S."/>
            <person name="Lapidus A."/>
            <person name="Barry K."/>
            <person name="Detter J.C."/>
            <person name="Glavina del Rio T."/>
            <person name="Hammon N."/>
            <person name="Israni S."/>
            <person name="Dalin E."/>
            <person name="Tice H."/>
            <person name="Bruce D."/>
            <person name="Pitluck S."/>
            <person name="Richardson P."/>
        </authorList>
    </citation>
    <scope>NUCLEOTIDE SEQUENCE [LARGE SCALE GENOMIC DNA]</scope>
    <source>
        <strain evidence="1">DSM 684</strain>
    </source>
</reference>
<dbReference type="EMBL" id="AAEW02000020">
    <property type="protein sequence ID" value="EAT14659.1"/>
    <property type="molecule type" value="Genomic_DNA"/>
</dbReference>
<keyword evidence="2" id="KW-1185">Reference proteome</keyword>
<evidence type="ECO:0000313" key="1">
    <source>
        <dbReference type="EMBL" id="EAT14659.1"/>
    </source>
</evidence>
<organism evidence="1 2">
    <name type="scientific">Desulfuromonas acetoxidans (strain DSM 684 / 11070)</name>
    <dbReference type="NCBI Taxonomy" id="281689"/>
    <lineage>
        <taxon>Bacteria</taxon>
        <taxon>Pseudomonadati</taxon>
        <taxon>Thermodesulfobacteriota</taxon>
        <taxon>Desulfuromonadia</taxon>
        <taxon>Desulfuromonadales</taxon>
        <taxon>Desulfuromonadaceae</taxon>
        <taxon>Desulfuromonas</taxon>
    </lineage>
</organism>